<evidence type="ECO:0000256" key="2">
    <source>
        <dbReference type="ARBA" id="ARBA00022448"/>
    </source>
</evidence>
<dbReference type="EMBL" id="CP025120">
    <property type="protein sequence ID" value="AUD80047.1"/>
    <property type="molecule type" value="Genomic_DNA"/>
</dbReference>
<evidence type="ECO:0000259" key="12">
    <source>
        <dbReference type="Pfam" id="PF07715"/>
    </source>
</evidence>
<dbReference type="SUPFAM" id="SSF56935">
    <property type="entry name" value="Porins"/>
    <property type="match status" value="1"/>
</dbReference>
<dbReference type="InterPro" id="IPR012910">
    <property type="entry name" value="Plug_dom"/>
</dbReference>
<comment type="similarity">
    <text evidence="8 9">Belongs to the TonB-dependent receptor family.</text>
</comment>
<evidence type="ECO:0000256" key="6">
    <source>
        <dbReference type="ARBA" id="ARBA00023136"/>
    </source>
</evidence>
<sequence length="640" mass="72253">MSCLTQPLLANETITSKQRIEQDTETVIITTSRFESQVNQLPSHVTIITKQEIERLSATDLSQVLRRVPGIQVSNTNGKTSVSMRGISASQAGSNVLVLVDGQRLNKTDLASPDIDTINIINIERIEIIQGAGSSLYGDQAVAGVINIITQSGQKQTKTLRYAQGRFDHKQTAGNLGFQIDEQWSLVIKGNKKETDNYRDHNELKNNQLGAELFYQDNQQQWRFLHRTRNETQQTPGALLESDLDDRRQSRPEFASDYVSTDEDYSRIFGQSNLNSNWQFALDVNHQESDIQSINSFINFATFNVNQTRRSQSSVYPRVKGSWDTDNGPLQWITGFDYDKADYEFSLLARSNEQTMESVYSQFYWPLSTNFQLELAGRLAEVEDQLTDAALYPQGVVLDNSASAYDVGFSYQFNSATKGFIRYSNNYRFAKVDEQAYTSDGVLGLEPQTGISLEAGVSGQFESSSLQASVYQLKLEDEIFFDPSATPPAGAFFPGANVNGGESTRLGLLLDYRYFLDENELGLTYHWADADIESSDLAVPGVSENTVTAWFDWQLTSDFSWYLETFYRDERYQEGDTTNTFSKVGGYSLLNSALYWQLDNARLGLRVDNLLDKEYIDYAQFNGYYPAKGQDIIVTFDLVF</sequence>
<dbReference type="Gene3D" id="2.170.130.10">
    <property type="entry name" value="TonB-dependent receptor, plug domain"/>
    <property type="match status" value="1"/>
</dbReference>
<keyword evidence="7 8" id="KW-0998">Cell outer membrane</keyword>
<dbReference type="InterPro" id="IPR037066">
    <property type="entry name" value="Plug_dom_sf"/>
</dbReference>
<dbReference type="InterPro" id="IPR036942">
    <property type="entry name" value="Beta-barrel_TonB_sf"/>
</dbReference>
<gene>
    <name evidence="13" type="ORF">CW740_04835</name>
</gene>
<keyword evidence="14" id="KW-1185">Reference proteome</keyword>
<dbReference type="AlphaFoldDB" id="A0A2K9AF48"/>
<keyword evidence="4 8" id="KW-0812">Transmembrane</keyword>
<keyword evidence="3 8" id="KW-1134">Transmembrane beta strand</keyword>
<organism evidence="13 14">
    <name type="scientific">Kangiella profundi</name>
    <dbReference type="NCBI Taxonomy" id="1561924"/>
    <lineage>
        <taxon>Bacteria</taxon>
        <taxon>Pseudomonadati</taxon>
        <taxon>Pseudomonadota</taxon>
        <taxon>Gammaproteobacteria</taxon>
        <taxon>Kangiellales</taxon>
        <taxon>Kangiellaceae</taxon>
        <taxon>Kangiella</taxon>
    </lineage>
</organism>
<keyword evidence="2 8" id="KW-0813">Transport</keyword>
<dbReference type="Gene3D" id="2.40.170.20">
    <property type="entry name" value="TonB-dependent receptor, beta-barrel domain"/>
    <property type="match status" value="1"/>
</dbReference>
<evidence type="ECO:0000256" key="7">
    <source>
        <dbReference type="ARBA" id="ARBA00023237"/>
    </source>
</evidence>
<comment type="subcellular location">
    <subcellularLocation>
        <location evidence="1 8">Cell outer membrane</location>
        <topology evidence="1 8">Multi-pass membrane protein</topology>
    </subcellularLocation>
</comment>
<dbReference type="GO" id="GO:0009279">
    <property type="term" value="C:cell outer membrane"/>
    <property type="evidence" value="ECO:0007669"/>
    <property type="project" value="UniProtKB-SubCell"/>
</dbReference>
<dbReference type="PANTHER" id="PTHR30069:SF27">
    <property type="entry name" value="BLL4766 PROTEIN"/>
    <property type="match status" value="1"/>
</dbReference>
<accession>A0A2K9AF48</accession>
<dbReference type="PANTHER" id="PTHR30069">
    <property type="entry name" value="TONB-DEPENDENT OUTER MEMBRANE RECEPTOR"/>
    <property type="match status" value="1"/>
</dbReference>
<dbReference type="KEGG" id="kpd:CW740_04835"/>
<evidence type="ECO:0000256" key="10">
    <source>
        <dbReference type="SAM" id="MobiDB-lite"/>
    </source>
</evidence>
<name>A0A2K9AF48_9GAMM</name>
<evidence type="ECO:0000313" key="14">
    <source>
        <dbReference type="Proteomes" id="UP000232693"/>
    </source>
</evidence>
<dbReference type="OrthoDB" id="9760494at2"/>
<evidence type="ECO:0000256" key="1">
    <source>
        <dbReference type="ARBA" id="ARBA00004571"/>
    </source>
</evidence>
<reference evidence="13 14" key="1">
    <citation type="submission" date="2017-12" db="EMBL/GenBank/DDBJ databases">
        <title>Kangiella profundi FT102 completed genome.</title>
        <authorList>
            <person name="Xu J."/>
            <person name="Wang J."/>
            <person name="Lu Y."/>
        </authorList>
    </citation>
    <scope>NUCLEOTIDE SEQUENCE [LARGE SCALE GENOMIC DNA]</scope>
    <source>
        <strain evidence="13 14">FT102</strain>
    </source>
</reference>
<dbReference type="Proteomes" id="UP000232693">
    <property type="component" value="Chromosome"/>
</dbReference>
<dbReference type="PROSITE" id="PS52016">
    <property type="entry name" value="TONB_DEPENDENT_REC_3"/>
    <property type="match status" value="1"/>
</dbReference>
<dbReference type="Pfam" id="PF00593">
    <property type="entry name" value="TonB_dep_Rec_b-barrel"/>
    <property type="match status" value="1"/>
</dbReference>
<dbReference type="GO" id="GO:0044718">
    <property type="term" value="P:siderophore transmembrane transport"/>
    <property type="evidence" value="ECO:0007669"/>
    <property type="project" value="TreeGrafter"/>
</dbReference>
<evidence type="ECO:0000256" key="9">
    <source>
        <dbReference type="RuleBase" id="RU003357"/>
    </source>
</evidence>
<evidence type="ECO:0000259" key="11">
    <source>
        <dbReference type="Pfam" id="PF00593"/>
    </source>
</evidence>
<protein>
    <submittedName>
        <fullName evidence="13">TonB-dependent receptor</fullName>
    </submittedName>
</protein>
<dbReference type="InterPro" id="IPR039426">
    <property type="entry name" value="TonB-dep_rcpt-like"/>
</dbReference>
<proteinExistence type="inferred from homology"/>
<evidence type="ECO:0000256" key="8">
    <source>
        <dbReference type="PROSITE-ProRule" id="PRU01360"/>
    </source>
</evidence>
<feature type="domain" description="TonB-dependent receptor plug" evidence="12">
    <location>
        <begin position="39"/>
        <end position="145"/>
    </location>
</feature>
<dbReference type="Pfam" id="PF07715">
    <property type="entry name" value="Plug"/>
    <property type="match status" value="1"/>
</dbReference>
<feature type="region of interest" description="Disordered" evidence="10">
    <location>
        <begin position="233"/>
        <end position="257"/>
    </location>
</feature>
<dbReference type="InterPro" id="IPR000531">
    <property type="entry name" value="Beta-barrel_TonB"/>
</dbReference>
<evidence type="ECO:0000256" key="5">
    <source>
        <dbReference type="ARBA" id="ARBA00023077"/>
    </source>
</evidence>
<evidence type="ECO:0000256" key="4">
    <source>
        <dbReference type="ARBA" id="ARBA00022692"/>
    </source>
</evidence>
<keyword evidence="13" id="KW-0675">Receptor</keyword>
<dbReference type="GO" id="GO:0015344">
    <property type="term" value="F:siderophore uptake transmembrane transporter activity"/>
    <property type="evidence" value="ECO:0007669"/>
    <property type="project" value="TreeGrafter"/>
</dbReference>
<evidence type="ECO:0000256" key="3">
    <source>
        <dbReference type="ARBA" id="ARBA00022452"/>
    </source>
</evidence>
<keyword evidence="6 8" id="KW-0472">Membrane</keyword>
<keyword evidence="5 9" id="KW-0798">TonB box</keyword>
<evidence type="ECO:0000313" key="13">
    <source>
        <dbReference type="EMBL" id="AUD80047.1"/>
    </source>
</evidence>
<feature type="domain" description="TonB-dependent receptor-like beta-barrel" evidence="11">
    <location>
        <begin position="198"/>
        <end position="610"/>
    </location>
</feature>